<comment type="caution">
    <text evidence="1">The sequence shown here is derived from an EMBL/GenBank/DDBJ whole genome shotgun (WGS) entry which is preliminary data.</text>
</comment>
<dbReference type="AlphaFoldDB" id="A0A0F9AVA6"/>
<organism evidence="1">
    <name type="scientific">marine sediment metagenome</name>
    <dbReference type="NCBI Taxonomy" id="412755"/>
    <lineage>
        <taxon>unclassified sequences</taxon>
        <taxon>metagenomes</taxon>
        <taxon>ecological metagenomes</taxon>
    </lineage>
</organism>
<dbReference type="EMBL" id="LAZR01055537">
    <property type="protein sequence ID" value="KKK76146.1"/>
    <property type="molecule type" value="Genomic_DNA"/>
</dbReference>
<reference evidence="1" key="1">
    <citation type="journal article" date="2015" name="Nature">
        <title>Complex archaea that bridge the gap between prokaryotes and eukaryotes.</title>
        <authorList>
            <person name="Spang A."/>
            <person name="Saw J.H."/>
            <person name="Jorgensen S.L."/>
            <person name="Zaremba-Niedzwiedzka K."/>
            <person name="Martijn J."/>
            <person name="Lind A.E."/>
            <person name="van Eijk R."/>
            <person name="Schleper C."/>
            <person name="Guy L."/>
            <person name="Ettema T.J."/>
        </authorList>
    </citation>
    <scope>NUCLEOTIDE SEQUENCE</scope>
</reference>
<sequence>MSDFFISLFPDFRESPEVPPGEQVKLRVNWSAQADDINWTSAVVVYNAFDPQFEILDEQTERHIATSDSGQVILNLFSMPTYPVTLAVVLWGHRDYLLGSFPAGSSDWIQLAYKTITVIPHVTVYEGSIETKQMEVFPPGFGSEMYDIPVSGAVASGSDGKIHVWVRNTGNIEFHPCITWKVSSPSSLIKDYRECKALDLDPNDTHHFWEAFETFNLDEGGQWTIEIELILEETGEILDRWSGNLCQIEAQADDGVIEFMELEIKDTSAKESIPVDVEIPKKQNRNIRLSDMCNCPKGQ</sequence>
<proteinExistence type="predicted"/>
<accession>A0A0F9AVA6</accession>
<gene>
    <name evidence="1" type="ORF">LCGC14_2866600</name>
</gene>
<evidence type="ECO:0000313" key="1">
    <source>
        <dbReference type="EMBL" id="KKK76146.1"/>
    </source>
</evidence>
<evidence type="ECO:0008006" key="2">
    <source>
        <dbReference type="Google" id="ProtNLM"/>
    </source>
</evidence>
<name>A0A0F9AVA6_9ZZZZ</name>
<protein>
    <recommendedName>
        <fullName evidence="2">CARDB domain-containing protein</fullName>
    </recommendedName>
</protein>